<dbReference type="EMBL" id="JAWWNJ010000037">
    <property type="protein sequence ID" value="KAK7022157.1"/>
    <property type="molecule type" value="Genomic_DNA"/>
</dbReference>
<accession>A0AAW0B7D3</accession>
<name>A0AAW0B7D3_9AGAR</name>
<evidence type="ECO:0000313" key="2">
    <source>
        <dbReference type="Proteomes" id="UP001362999"/>
    </source>
</evidence>
<comment type="caution">
    <text evidence="1">The sequence shown here is derived from an EMBL/GenBank/DDBJ whole genome shotgun (WGS) entry which is preliminary data.</text>
</comment>
<organism evidence="1 2">
    <name type="scientific">Favolaschia claudopus</name>
    <dbReference type="NCBI Taxonomy" id="2862362"/>
    <lineage>
        <taxon>Eukaryota</taxon>
        <taxon>Fungi</taxon>
        <taxon>Dikarya</taxon>
        <taxon>Basidiomycota</taxon>
        <taxon>Agaricomycotina</taxon>
        <taxon>Agaricomycetes</taxon>
        <taxon>Agaricomycetidae</taxon>
        <taxon>Agaricales</taxon>
        <taxon>Marasmiineae</taxon>
        <taxon>Mycenaceae</taxon>
        <taxon>Favolaschia</taxon>
    </lineage>
</organism>
<gene>
    <name evidence="1" type="ORF">R3P38DRAFT_2959693</name>
</gene>
<dbReference type="Proteomes" id="UP001362999">
    <property type="component" value="Unassembled WGS sequence"/>
</dbReference>
<dbReference type="AlphaFoldDB" id="A0AAW0B7D3"/>
<reference evidence="1 2" key="1">
    <citation type="journal article" date="2024" name="J Genomics">
        <title>Draft genome sequencing and assembly of Favolaschia claudopus CIRM-BRFM 2984 isolated from oak limbs.</title>
        <authorList>
            <person name="Navarro D."/>
            <person name="Drula E."/>
            <person name="Chaduli D."/>
            <person name="Cazenave R."/>
            <person name="Ahrendt S."/>
            <person name="Wang J."/>
            <person name="Lipzen A."/>
            <person name="Daum C."/>
            <person name="Barry K."/>
            <person name="Grigoriev I.V."/>
            <person name="Favel A."/>
            <person name="Rosso M.N."/>
            <person name="Martin F."/>
        </authorList>
    </citation>
    <scope>NUCLEOTIDE SEQUENCE [LARGE SCALE GENOMIC DNA]</scope>
    <source>
        <strain evidence="1 2">CIRM-BRFM 2984</strain>
    </source>
</reference>
<keyword evidence="2" id="KW-1185">Reference proteome</keyword>
<sequence>MALSRKLVSPPEWLSFRLAALSRLSSVLIRQRLHLNLPSLSSILEAHHRSSERNRLSTSDLFERDDGVDWIVFEVEHTLFKVHRSLFLLKTRPSIRSAKGGIPLTFCEISSGTAEYFRRFLHDLRSFPHELSNLRFDDSDVGHVMDRLLNITEMAIKHSLPVLEFHALKSIHQSILSRHLHCMSSAQLCRLLKIAFSSTRSQNLLADLPRRLIHTILRRKSALDAGFLSLIKTDPRLEKVEAVFYYRQLIDLDTESQGIDVEEIPQSCIDSDPTECARFAAAYKSLSALFECLYTSAPFLPHTDYSLCHPCLLSWQDIWLSTVAASESSQPLSRTDVLGRLRCMQPLLKRLVSGTPTMCIDCGLAALEGVIALREDILDGLMGHFENADAIEN</sequence>
<evidence type="ECO:0008006" key="3">
    <source>
        <dbReference type="Google" id="ProtNLM"/>
    </source>
</evidence>
<protein>
    <recommendedName>
        <fullName evidence="3">BTB domain-containing protein</fullName>
    </recommendedName>
</protein>
<evidence type="ECO:0000313" key="1">
    <source>
        <dbReference type="EMBL" id="KAK7022157.1"/>
    </source>
</evidence>
<proteinExistence type="predicted"/>